<feature type="compositionally biased region" description="Low complexity" evidence="10">
    <location>
        <begin position="1064"/>
        <end position="1077"/>
    </location>
</feature>
<dbReference type="Proteomes" id="UP001642540">
    <property type="component" value="Unassembled WGS sequence"/>
</dbReference>
<feature type="compositionally biased region" description="Polar residues" evidence="10">
    <location>
        <begin position="1156"/>
        <end position="1167"/>
    </location>
</feature>
<evidence type="ECO:0000256" key="9">
    <source>
        <dbReference type="PROSITE-ProRule" id="PRU10141"/>
    </source>
</evidence>
<feature type="binding site" evidence="9">
    <location>
        <position position="151"/>
    </location>
    <ligand>
        <name>ATP</name>
        <dbReference type="ChEBI" id="CHEBI:30616"/>
    </ligand>
</feature>
<accession>A0ABP1PPR4</accession>
<dbReference type="InterPro" id="IPR000719">
    <property type="entry name" value="Prot_kinase_dom"/>
</dbReference>
<dbReference type="PROSITE" id="PS50108">
    <property type="entry name" value="CRIB"/>
    <property type="match status" value="1"/>
</dbReference>
<protein>
    <recommendedName>
        <fullName evidence="1">non-specific protein-tyrosine kinase</fullName>
        <ecNumber evidence="1">2.7.10.2</ecNumber>
    </recommendedName>
</protein>
<dbReference type="PRINTS" id="PR00109">
    <property type="entry name" value="TYRKINASE"/>
</dbReference>
<feature type="domain" description="Protein kinase" evidence="11">
    <location>
        <begin position="119"/>
        <end position="386"/>
    </location>
</feature>
<dbReference type="InterPro" id="IPR000095">
    <property type="entry name" value="CRIB_dom"/>
</dbReference>
<dbReference type="InterPro" id="IPR017441">
    <property type="entry name" value="Protein_kinase_ATP_BS"/>
</dbReference>
<feature type="compositionally biased region" description="Polar residues" evidence="10">
    <location>
        <begin position="636"/>
        <end position="646"/>
    </location>
</feature>
<dbReference type="InterPro" id="IPR055175">
    <property type="entry name" value="ACK/TNK-like_SAM"/>
</dbReference>
<dbReference type="InterPro" id="IPR001245">
    <property type="entry name" value="Ser-Thr/Tyr_kinase_cat_dom"/>
</dbReference>
<feature type="compositionally biased region" description="Low complexity" evidence="10">
    <location>
        <begin position="1141"/>
        <end position="1154"/>
    </location>
</feature>
<dbReference type="InterPro" id="IPR011009">
    <property type="entry name" value="Kinase-like_dom_sf"/>
</dbReference>
<dbReference type="EMBL" id="CAXLJM020000007">
    <property type="protein sequence ID" value="CAL8072874.1"/>
    <property type="molecule type" value="Genomic_DNA"/>
</dbReference>
<keyword evidence="14" id="KW-1185">Reference proteome</keyword>
<dbReference type="CDD" id="cd09539">
    <property type="entry name" value="SAM_TNK-like"/>
    <property type="match status" value="1"/>
</dbReference>
<dbReference type="Pfam" id="PF22931">
    <property type="entry name" value="SAM_TNK"/>
    <property type="match status" value="1"/>
</dbReference>
<dbReference type="CDD" id="cd00174">
    <property type="entry name" value="SH3"/>
    <property type="match status" value="1"/>
</dbReference>
<feature type="region of interest" description="Disordered" evidence="10">
    <location>
        <begin position="846"/>
        <end position="1224"/>
    </location>
</feature>
<feature type="compositionally biased region" description="Basic residues" evidence="10">
    <location>
        <begin position="858"/>
        <end position="869"/>
    </location>
</feature>
<evidence type="ECO:0000256" key="8">
    <source>
        <dbReference type="ARBA" id="ARBA00047899"/>
    </source>
</evidence>
<feature type="compositionally biased region" description="Low complexity" evidence="10">
    <location>
        <begin position="1026"/>
        <end position="1044"/>
    </location>
</feature>
<dbReference type="Gene3D" id="3.30.200.20">
    <property type="entry name" value="Phosphorylase Kinase, domain 1"/>
    <property type="match status" value="1"/>
</dbReference>
<dbReference type="PROSITE" id="PS00109">
    <property type="entry name" value="PROTEIN_KINASE_TYR"/>
    <property type="match status" value="1"/>
</dbReference>
<comment type="caution">
    <text evidence="13">The sequence shown here is derived from an EMBL/GenBank/DDBJ whole genome shotgun (WGS) entry which is preliminary data.</text>
</comment>
<dbReference type="SMART" id="SM00219">
    <property type="entry name" value="TyrKc"/>
    <property type="match status" value="1"/>
</dbReference>
<feature type="compositionally biased region" description="Low complexity" evidence="10">
    <location>
        <begin position="870"/>
        <end position="885"/>
    </location>
</feature>
<feature type="compositionally biased region" description="Low complexity" evidence="10">
    <location>
        <begin position="543"/>
        <end position="571"/>
    </location>
</feature>
<evidence type="ECO:0000256" key="2">
    <source>
        <dbReference type="ARBA" id="ARBA00022443"/>
    </source>
</evidence>
<name>A0ABP1PPR4_9HEXA</name>
<dbReference type="SMART" id="SM00220">
    <property type="entry name" value="S_TKc"/>
    <property type="match status" value="1"/>
</dbReference>
<keyword evidence="3" id="KW-0808">Transferase</keyword>
<evidence type="ECO:0000313" key="14">
    <source>
        <dbReference type="Proteomes" id="UP001642540"/>
    </source>
</evidence>
<sequence length="1405" mass="154804">MGTKWNGPGLYEFLIEAELQQYYNALKNDLKVQNVAQIKYVSEEDLQQIGMSRPEMRRLKKYFQKHFPTNVLAKMKKKLLSRGESSSSVTSLSTNSGNVLNKSTRHVAPGRHIIQAESIVIHKTLGSGEFGTVQQGVWTSDDNERIQVAIKCLSQERMENNPVEFLKEAAIMHSVDHEHIVRLYGVVLDTAALMLVTELAPLRSLLECLKEPSMRPNLSVMTLSDFAFQICDGMQYLESKRLIHRDLAARNILVFSRNKVKISDFGLSRALGVGKDYYQTNFNVNLKLPIAWCAPECINFLRFTSASDVWAYGVTLWEMYSYGFQPWAALTGQQILDAIDEPNYQRLERPECCPYEIYFWVMLKCWQHEPQNRPTFAQLMTLLPECKPEQVQAIRDCETDIRDRREFLQFCAGDIITVLDRKPTQTAEEGSSLLWKGVMKDGKSGLFNPGHSVTYLGSSLPSVKQKTPSPFQRNDSRSSSMRKGRLSVDMISGPQGDLKHTGHVGPDGQFFGDLTFLGSKCWVPRQVVSPYKPEASTSSAIETPSGSTSNSISTAASSSRTSSSTHVVSQSPCKSLSESVEIPVTDKTPLLLTAAQMNTDGNDHEYHEISDEENELVRERGGHHLRHRLEGGVSNPALSSKSQSPLESPRFEKSFDLGGPSLVDEVFGALQSDHADEAHNVKNELREMARTKKKFATVKPISSSDRKTLDHAIHLANELASRSMLDLDRPGKHGHTNASMDDISSPRTPNSPNHRRKFSFILGSSRSERERRNYSQEAASIPDIQSTLTDEAKEAYNSLVEKPSICSLGFLTPSYDNKSSSFHFPEKSSCSSKQSELFEISSPTSNTSMQFEMSPSAVHHHHPHHHQKQHSMPACSSSSMASGGTAPPPTHHTTTKPRPRNLSLPCSDKLNNDSPERDDEEEVVDSNPLRLLRQSKAAVTSNVLPLPPRERNKQSGSMFSSTTRHQRKHPLLIPAKIPLSDVTHDTNLMPPPPPPKPQRQSSKPLPTPTENHEAPFPSVLKDQPQPVSTDLSTPSDPTIPSTSTAIKTKPLPVPPPDSIESVKESASSSSSSKVSASNPRSRNPFMSYENPLANEVSQYEKQVNVESSSTPEHPEDSSIQYAIIAAPSEVDLEESETNNDAAECTSTASSSESSGKCDTTATTSLQLPTRKISMESQEDTNSDPGSSATNFSSPIKHYRSNSLSSTTSKTSDSNSTNASSSVNANVNTNAQSVSLTDDYLQHAQESPHTVLTKIKTIQRVLGSSATTDLCKWSLDATSGDSAHAVKLIRLKALLPESLLMDRTEHVVSVLEMSHWDVARAAAFLLNNTKSTHVTKLKMLAVSCEESNAAADNIGSGPSSSSNSTSSNNNNIPPEAVSTRSSHRDATGSALHSNNKENRFIRPTHV</sequence>
<dbReference type="InterPro" id="IPR020635">
    <property type="entry name" value="Tyr_kinase_cat_dom"/>
</dbReference>
<feature type="region of interest" description="Disordered" evidence="10">
    <location>
        <begin position="627"/>
        <end position="652"/>
    </location>
</feature>
<feature type="compositionally biased region" description="Polar residues" evidence="10">
    <location>
        <begin position="954"/>
        <end position="963"/>
    </location>
</feature>
<dbReference type="SUPFAM" id="SSF56112">
    <property type="entry name" value="Protein kinase-like (PK-like)"/>
    <property type="match status" value="1"/>
</dbReference>
<feature type="region of interest" description="Disordered" evidence="10">
    <location>
        <begin position="724"/>
        <end position="786"/>
    </location>
</feature>
<dbReference type="CDD" id="cd05040">
    <property type="entry name" value="PTKc_Ack_like"/>
    <property type="match status" value="1"/>
</dbReference>
<proteinExistence type="predicted"/>
<dbReference type="CDD" id="cd00132">
    <property type="entry name" value="CRIB"/>
    <property type="match status" value="1"/>
</dbReference>
<keyword evidence="7" id="KW-0829">Tyrosine-protein kinase</keyword>
<dbReference type="SMART" id="SM00285">
    <property type="entry name" value="PBD"/>
    <property type="match status" value="1"/>
</dbReference>
<dbReference type="Gene3D" id="1.10.510.10">
    <property type="entry name" value="Transferase(Phosphotransferase) domain 1"/>
    <property type="match status" value="1"/>
</dbReference>
<dbReference type="InterPro" id="IPR008266">
    <property type="entry name" value="Tyr_kinase_AS"/>
</dbReference>
<comment type="catalytic activity">
    <reaction evidence="8">
        <text>L-threonyl-[protein] + ATP = O-phospho-L-threonyl-[protein] + ADP + H(+)</text>
        <dbReference type="Rhea" id="RHEA:46608"/>
        <dbReference type="Rhea" id="RHEA-COMP:11060"/>
        <dbReference type="Rhea" id="RHEA-COMP:11605"/>
        <dbReference type="ChEBI" id="CHEBI:15378"/>
        <dbReference type="ChEBI" id="CHEBI:30013"/>
        <dbReference type="ChEBI" id="CHEBI:30616"/>
        <dbReference type="ChEBI" id="CHEBI:61977"/>
        <dbReference type="ChEBI" id="CHEBI:456216"/>
        <dbReference type="EC" id="2.7.11.1"/>
    </reaction>
</comment>
<dbReference type="Pfam" id="PF07714">
    <property type="entry name" value="PK_Tyr_Ser-Thr"/>
    <property type="match status" value="1"/>
</dbReference>
<dbReference type="InterPro" id="IPR050198">
    <property type="entry name" value="Non-receptor_tyrosine_kinases"/>
</dbReference>
<evidence type="ECO:0000256" key="7">
    <source>
        <dbReference type="ARBA" id="ARBA00023137"/>
    </source>
</evidence>
<evidence type="ECO:0000256" key="6">
    <source>
        <dbReference type="ARBA" id="ARBA00022840"/>
    </source>
</evidence>
<evidence type="ECO:0000259" key="11">
    <source>
        <dbReference type="PROSITE" id="PS50011"/>
    </source>
</evidence>
<keyword evidence="2" id="KW-0728">SH3 domain</keyword>
<keyword evidence="4 9" id="KW-0547">Nucleotide-binding</keyword>
<feature type="region of interest" description="Disordered" evidence="10">
    <location>
        <begin position="459"/>
        <end position="504"/>
    </location>
</feature>
<dbReference type="PROSITE" id="PS50011">
    <property type="entry name" value="PROTEIN_KINASE_DOM"/>
    <property type="match status" value="1"/>
</dbReference>
<keyword evidence="5" id="KW-0418">Kinase</keyword>
<feature type="domain" description="CRIB" evidence="12">
    <location>
        <begin position="491"/>
        <end position="505"/>
    </location>
</feature>
<evidence type="ECO:0000259" key="12">
    <source>
        <dbReference type="PROSITE" id="PS50108"/>
    </source>
</evidence>
<evidence type="ECO:0000256" key="1">
    <source>
        <dbReference type="ARBA" id="ARBA00011903"/>
    </source>
</evidence>
<evidence type="ECO:0000256" key="5">
    <source>
        <dbReference type="ARBA" id="ARBA00022777"/>
    </source>
</evidence>
<keyword evidence="6 9" id="KW-0067">ATP-binding</keyword>
<dbReference type="PANTHER" id="PTHR24418">
    <property type="entry name" value="TYROSINE-PROTEIN KINASE"/>
    <property type="match status" value="1"/>
</dbReference>
<dbReference type="EC" id="2.7.10.2" evidence="1"/>
<feature type="region of interest" description="Disordered" evidence="10">
    <location>
        <begin position="1349"/>
        <end position="1405"/>
    </location>
</feature>
<feature type="compositionally biased region" description="Low complexity" evidence="10">
    <location>
        <begin position="1200"/>
        <end position="1224"/>
    </location>
</feature>
<feature type="compositionally biased region" description="Polar residues" evidence="10">
    <location>
        <begin position="1182"/>
        <end position="1193"/>
    </location>
</feature>
<evidence type="ECO:0000256" key="10">
    <source>
        <dbReference type="SAM" id="MobiDB-lite"/>
    </source>
</evidence>
<feature type="compositionally biased region" description="Polar residues" evidence="10">
    <location>
        <begin position="1095"/>
        <end position="1111"/>
    </location>
</feature>
<dbReference type="PROSITE" id="PS00107">
    <property type="entry name" value="PROTEIN_KINASE_ATP"/>
    <property type="match status" value="1"/>
</dbReference>
<feature type="compositionally biased region" description="Low complexity" evidence="10">
    <location>
        <begin position="1352"/>
        <end position="1372"/>
    </location>
</feature>
<reference evidence="13 14" key="1">
    <citation type="submission" date="2024-08" db="EMBL/GenBank/DDBJ databases">
        <authorList>
            <person name="Cucini C."/>
            <person name="Frati F."/>
        </authorList>
    </citation>
    <scope>NUCLEOTIDE SEQUENCE [LARGE SCALE GENOMIC DNA]</scope>
</reference>
<evidence type="ECO:0000256" key="3">
    <source>
        <dbReference type="ARBA" id="ARBA00022679"/>
    </source>
</evidence>
<evidence type="ECO:0000256" key="4">
    <source>
        <dbReference type="ARBA" id="ARBA00022741"/>
    </source>
</evidence>
<evidence type="ECO:0000313" key="13">
    <source>
        <dbReference type="EMBL" id="CAL8072874.1"/>
    </source>
</evidence>
<feature type="region of interest" description="Disordered" evidence="10">
    <location>
        <begin position="532"/>
        <end position="580"/>
    </location>
</feature>
<dbReference type="InterPro" id="IPR049587">
    <property type="entry name" value="TNK-like_SAM"/>
</dbReference>
<feature type="compositionally biased region" description="Polar residues" evidence="10">
    <location>
        <begin position="459"/>
        <end position="479"/>
    </location>
</feature>
<organism evidence="13 14">
    <name type="scientific">Orchesella dallaii</name>
    <dbReference type="NCBI Taxonomy" id="48710"/>
    <lineage>
        <taxon>Eukaryota</taxon>
        <taxon>Metazoa</taxon>
        <taxon>Ecdysozoa</taxon>
        <taxon>Arthropoda</taxon>
        <taxon>Hexapoda</taxon>
        <taxon>Collembola</taxon>
        <taxon>Entomobryomorpha</taxon>
        <taxon>Entomobryoidea</taxon>
        <taxon>Orchesellidae</taxon>
        <taxon>Orchesellinae</taxon>
        <taxon>Orchesella</taxon>
    </lineage>
</organism>
<feature type="compositionally biased region" description="Polar residues" evidence="10">
    <location>
        <begin position="775"/>
        <end position="786"/>
    </location>
</feature>
<gene>
    <name evidence="13" type="ORF">ODALV1_LOCUS2370</name>
</gene>